<comment type="caution">
    <text evidence="6">The sequence shown here is derived from an EMBL/GenBank/DDBJ whole genome shotgun (WGS) entry which is preliminary data.</text>
</comment>
<evidence type="ECO:0000256" key="3">
    <source>
        <dbReference type="ARBA" id="ARBA00022833"/>
    </source>
</evidence>
<dbReference type="InterPro" id="IPR011057">
    <property type="entry name" value="Mss4-like_sf"/>
</dbReference>
<dbReference type="PANTHER" id="PTHR33337">
    <property type="entry name" value="GFA DOMAIN-CONTAINING PROTEIN"/>
    <property type="match status" value="1"/>
</dbReference>
<keyword evidence="7" id="KW-1185">Reference proteome</keyword>
<keyword evidence="4" id="KW-0456">Lyase</keyword>
<proteinExistence type="inferred from homology"/>
<evidence type="ECO:0000313" key="7">
    <source>
        <dbReference type="Proteomes" id="UP000481858"/>
    </source>
</evidence>
<dbReference type="Gene3D" id="3.90.1590.10">
    <property type="entry name" value="glutathione-dependent formaldehyde- activating enzyme (gfa)"/>
    <property type="match status" value="1"/>
</dbReference>
<keyword evidence="3" id="KW-0862">Zinc</keyword>
<protein>
    <recommendedName>
        <fullName evidence="5">CENP-V/GFA domain-containing protein</fullName>
    </recommendedName>
</protein>
<comment type="similarity">
    <text evidence="1">Belongs to the Gfa family.</text>
</comment>
<dbReference type="GO" id="GO:0046872">
    <property type="term" value="F:metal ion binding"/>
    <property type="evidence" value="ECO:0007669"/>
    <property type="project" value="UniProtKB-KW"/>
</dbReference>
<dbReference type="Proteomes" id="UP000481858">
    <property type="component" value="Unassembled WGS sequence"/>
</dbReference>
<evidence type="ECO:0000256" key="1">
    <source>
        <dbReference type="ARBA" id="ARBA00005495"/>
    </source>
</evidence>
<dbReference type="GO" id="GO:0016846">
    <property type="term" value="F:carbon-sulfur lyase activity"/>
    <property type="evidence" value="ECO:0007669"/>
    <property type="project" value="InterPro"/>
</dbReference>
<keyword evidence="2" id="KW-0479">Metal-binding</keyword>
<accession>A0A7C8MV26</accession>
<organism evidence="6 7">
    <name type="scientific">Xylaria multiplex</name>
    <dbReference type="NCBI Taxonomy" id="323545"/>
    <lineage>
        <taxon>Eukaryota</taxon>
        <taxon>Fungi</taxon>
        <taxon>Dikarya</taxon>
        <taxon>Ascomycota</taxon>
        <taxon>Pezizomycotina</taxon>
        <taxon>Sordariomycetes</taxon>
        <taxon>Xylariomycetidae</taxon>
        <taxon>Xylariales</taxon>
        <taxon>Xylariaceae</taxon>
        <taxon>Xylaria</taxon>
    </lineage>
</organism>
<sequence length="146" mass="15663">MSVKTASCLCGGIKVEINGDPFLRNLCHCSSCQKTTGAAFGSLAAYMADQVTYVESEPSLLKTFIDTSPESGDVLKRSFCGRCGSPVRVQRGCKPDTLIVPVGIIDGDKTAFKPQAEFFCRGKANWVGDIQDSMTFDAAPPKYPPV</sequence>
<name>A0A7C8MV26_9PEZI</name>
<dbReference type="SUPFAM" id="SSF51316">
    <property type="entry name" value="Mss4-like"/>
    <property type="match status" value="1"/>
</dbReference>
<reference evidence="6 7" key="1">
    <citation type="submission" date="2019-12" db="EMBL/GenBank/DDBJ databases">
        <title>Draft genome sequence of the ascomycete Xylaria multiplex DSM 110363.</title>
        <authorList>
            <person name="Buettner E."/>
            <person name="Kellner H."/>
        </authorList>
    </citation>
    <scope>NUCLEOTIDE SEQUENCE [LARGE SCALE GENOMIC DNA]</scope>
    <source>
        <strain evidence="6 7">DSM 110363</strain>
    </source>
</reference>
<dbReference type="PANTHER" id="PTHR33337:SF40">
    <property type="entry name" value="CENP-V_GFA DOMAIN-CONTAINING PROTEIN-RELATED"/>
    <property type="match status" value="1"/>
</dbReference>
<dbReference type="Pfam" id="PF04828">
    <property type="entry name" value="GFA"/>
    <property type="match status" value="1"/>
</dbReference>
<dbReference type="InParanoid" id="A0A7C8MV26"/>
<dbReference type="PROSITE" id="PS51891">
    <property type="entry name" value="CENP_V_GFA"/>
    <property type="match status" value="1"/>
</dbReference>
<dbReference type="EMBL" id="WUBL01000026">
    <property type="protein sequence ID" value="KAF2970231.1"/>
    <property type="molecule type" value="Genomic_DNA"/>
</dbReference>
<dbReference type="AlphaFoldDB" id="A0A7C8MV26"/>
<dbReference type="OrthoDB" id="428768at2759"/>
<evidence type="ECO:0000259" key="5">
    <source>
        <dbReference type="PROSITE" id="PS51891"/>
    </source>
</evidence>
<evidence type="ECO:0000256" key="4">
    <source>
        <dbReference type="ARBA" id="ARBA00023239"/>
    </source>
</evidence>
<dbReference type="InterPro" id="IPR006913">
    <property type="entry name" value="CENP-V/GFA"/>
</dbReference>
<feature type="domain" description="CENP-V/GFA" evidence="5">
    <location>
        <begin position="4"/>
        <end position="127"/>
    </location>
</feature>
<gene>
    <name evidence="6" type="ORF">GQX73_g3398</name>
</gene>
<evidence type="ECO:0000256" key="2">
    <source>
        <dbReference type="ARBA" id="ARBA00022723"/>
    </source>
</evidence>
<evidence type="ECO:0000313" key="6">
    <source>
        <dbReference type="EMBL" id="KAF2970231.1"/>
    </source>
</evidence>